<evidence type="ECO:0000256" key="1">
    <source>
        <dbReference type="ARBA" id="ARBA00023235"/>
    </source>
</evidence>
<dbReference type="Gene3D" id="3.20.20.150">
    <property type="entry name" value="Divalent-metal-dependent TIM barrel enzymes"/>
    <property type="match status" value="1"/>
</dbReference>
<dbReference type="EC" id="5.3.1.22" evidence="5"/>
<dbReference type="AlphaFoldDB" id="A0A1I2ZSD1"/>
<dbReference type="GO" id="GO:0008903">
    <property type="term" value="F:hydroxypyruvate isomerase activity"/>
    <property type="evidence" value="ECO:0007669"/>
    <property type="project" value="UniProtKB-EC"/>
</dbReference>
<protein>
    <submittedName>
        <fullName evidence="6">Hydroxypyruvate isomerase</fullName>
        <ecNumber evidence="5">5.3.1.22</ecNumber>
    </submittedName>
</protein>
<sequence length="262" mass="28156">MTFELSPNLTWLFTEAGPSPADRVRAAASAGFRFVDTWPLPTADQAADYAAALRETGVTIMVVTAPVGEPGDTAQLEPNLAALADALPVAQRIGVRHFVVTGGTILDGVEPREQRATLVEFLRRAADIVAGSGVGIVLENLNSRVDHPGCFLDSTPETVAIVREVGRPEVAVLYDAYHSLVMGEDVRTVLTDAVDLVRHVQVADVPGRHEAGTGTLDWAKLLDDLEASGYVGPLGLEYQPTVESVASTEILRRVIEERQRPR</sequence>
<evidence type="ECO:0000259" key="4">
    <source>
        <dbReference type="Pfam" id="PF01261"/>
    </source>
</evidence>
<reference evidence="6 7" key="1">
    <citation type="submission" date="2016-10" db="EMBL/GenBank/DDBJ databases">
        <authorList>
            <person name="de Groot N.N."/>
        </authorList>
    </citation>
    <scope>NUCLEOTIDE SEQUENCE [LARGE SCALE GENOMIC DNA]</scope>
    <source>
        <strain evidence="6 7">CPCC 202808</strain>
    </source>
</reference>
<feature type="active site" description="Proton donor/acceptor" evidence="3">
    <location>
        <position position="237"/>
    </location>
</feature>
<comment type="similarity">
    <text evidence="2">Belongs to the hyi family.</text>
</comment>
<evidence type="ECO:0000313" key="6">
    <source>
        <dbReference type="EMBL" id="SFH40664.1"/>
    </source>
</evidence>
<dbReference type="PIRSF" id="PIRSF006241">
    <property type="entry name" value="HyI"/>
    <property type="match status" value="1"/>
</dbReference>
<dbReference type="STRING" id="504797.SAMN05421678_11740"/>
<keyword evidence="6" id="KW-0670">Pyruvate</keyword>
<feature type="domain" description="Xylose isomerase-like TIM barrel" evidence="4">
    <location>
        <begin position="24"/>
        <end position="241"/>
    </location>
</feature>
<accession>A0A1I2ZSD1</accession>
<gene>
    <name evidence="5" type="ORF">FHR37_002991</name>
    <name evidence="6" type="ORF">SAMN05421678_11740</name>
</gene>
<feature type="active site" description="Proton donor/acceptor" evidence="3">
    <location>
        <position position="139"/>
    </location>
</feature>
<evidence type="ECO:0000313" key="5">
    <source>
        <dbReference type="EMBL" id="NYH84140.1"/>
    </source>
</evidence>
<dbReference type="RefSeq" id="WP_175542756.1">
    <property type="nucleotide sequence ID" value="NZ_FOOI01000017.1"/>
</dbReference>
<evidence type="ECO:0000256" key="2">
    <source>
        <dbReference type="PIRNR" id="PIRNR006241"/>
    </source>
</evidence>
<dbReference type="GO" id="GO:0046487">
    <property type="term" value="P:glyoxylate metabolic process"/>
    <property type="evidence" value="ECO:0007669"/>
    <property type="project" value="TreeGrafter"/>
</dbReference>
<keyword evidence="1 2" id="KW-0413">Isomerase</keyword>
<evidence type="ECO:0000313" key="7">
    <source>
        <dbReference type="Proteomes" id="UP000199052"/>
    </source>
</evidence>
<dbReference type="InterPro" id="IPR013022">
    <property type="entry name" value="Xyl_isomerase-like_TIM-brl"/>
</dbReference>
<evidence type="ECO:0000256" key="3">
    <source>
        <dbReference type="PIRSR" id="PIRSR006241-50"/>
    </source>
</evidence>
<dbReference type="InterPro" id="IPR050417">
    <property type="entry name" value="Sugar_Epim/Isomerase"/>
</dbReference>
<dbReference type="EMBL" id="JACBZA010000001">
    <property type="protein sequence ID" value="NYH84140.1"/>
    <property type="molecule type" value="Genomic_DNA"/>
</dbReference>
<proteinExistence type="inferred from homology"/>
<dbReference type="InterPro" id="IPR036237">
    <property type="entry name" value="Xyl_isomerase-like_sf"/>
</dbReference>
<dbReference type="Pfam" id="PF01261">
    <property type="entry name" value="AP_endonuc_2"/>
    <property type="match status" value="1"/>
</dbReference>
<reference evidence="5 8" key="2">
    <citation type="submission" date="2020-07" db="EMBL/GenBank/DDBJ databases">
        <title>Sequencing the genomes of 1000 actinobacteria strains.</title>
        <authorList>
            <person name="Klenk H.-P."/>
        </authorList>
    </citation>
    <scope>NUCLEOTIDE SEQUENCE [LARGE SCALE GENOMIC DNA]</scope>
    <source>
        <strain evidence="5 8">DSM 45117</strain>
    </source>
</reference>
<keyword evidence="8" id="KW-1185">Reference proteome</keyword>
<dbReference type="Proteomes" id="UP000533017">
    <property type="component" value="Unassembled WGS sequence"/>
</dbReference>
<name>A0A1I2ZSD1_9ACTN</name>
<organism evidence="6 7">
    <name type="scientific">Actinopolymorpha cephalotaxi</name>
    <dbReference type="NCBI Taxonomy" id="504797"/>
    <lineage>
        <taxon>Bacteria</taxon>
        <taxon>Bacillati</taxon>
        <taxon>Actinomycetota</taxon>
        <taxon>Actinomycetes</taxon>
        <taxon>Propionibacteriales</taxon>
        <taxon>Actinopolymorphaceae</taxon>
        <taxon>Actinopolymorpha</taxon>
    </lineage>
</organism>
<evidence type="ECO:0000313" key="8">
    <source>
        <dbReference type="Proteomes" id="UP000533017"/>
    </source>
</evidence>
<dbReference type="EMBL" id="FOOI01000017">
    <property type="protein sequence ID" value="SFH40664.1"/>
    <property type="molecule type" value="Genomic_DNA"/>
</dbReference>
<dbReference type="PANTHER" id="PTHR43489">
    <property type="entry name" value="ISOMERASE"/>
    <property type="match status" value="1"/>
</dbReference>
<dbReference type="InterPro" id="IPR026040">
    <property type="entry name" value="HyI-like"/>
</dbReference>
<dbReference type="Proteomes" id="UP000199052">
    <property type="component" value="Unassembled WGS sequence"/>
</dbReference>
<dbReference type="PANTHER" id="PTHR43489:SF6">
    <property type="entry name" value="HYDROXYPYRUVATE ISOMERASE-RELATED"/>
    <property type="match status" value="1"/>
</dbReference>
<dbReference type="SUPFAM" id="SSF51658">
    <property type="entry name" value="Xylose isomerase-like"/>
    <property type="match status" value="1"/>
</dbReference>